<evidence type="ECO:0000256" key="2">
    <source>
        <dbReference type="ARBA" id="ARBA00004752"/>
    </source>
</evidence>
<keyword evidence="3" id="KW-0963">Cytoplasm</keyword>
<evidence type="ECO:0000256" key="7">
    <source>
        <dbReference type="ARBA" id="ARBA00022984"/>
    </source>
</evidence>
<dbReference type="InterPro" id="IPR013792">
    <property type="entry name" value="RNA3'P_cycl/enolpyr_Trfase_a/b"/>
</dbReference>
<protein>
    <recommendedName>
        <fullName evidence="13">UDP-N-acetylglucosamine 1-carboxyvinyltransferase</fullName>
        <ecNumber evidence="12">2.5.1.7</ecNumber>
    </recommendedName>
    <alternativeName>
        <fullName evidence="14">Enoylpyruvate transferase</fullName>
    </alternativeName>
    <alternativeName>
        <fullName evidence="15">UDP-N-acetylglucosamine enolpyruvyl transferase</fullName>
    </alternativeName>
</protein>
<organism evidence="18 19">
    <name type="scientific">Halotalea alkalilenta</name>
    <dbReference type="NCBI Taxonomy" id="376489"/>
    <lineage>
        <taxon>Bacteria</taxon>
        <taxon>Pseudomonadati</taxon>
        <taxon>Pseudomonadota</taxon>
        <taxon>Gammaproteobacteria</taxon>
        <taxon>Oceanospirillales</taxon>
        <taxon>Halomonadaceae</taxon>
        <taxon>Halotalea</taxon>
    </lineage>
</organism>
<evidence type="ECO:0000256" key="10">
    <source>
        <dbReference type="ARBA" id="ARBA00023317"/>
    </source>
</evidence>
<keyword evidence="19" id="KW-1185">Reference proteome</keyword>
<keyword evidence="9" id="KW-0961">Cell wall biogenesis/degradation</keyword>
<evidence type="ECO:0000256" key="8">
    <source>
        <dbReference type="ARBA" id="ARBA00023306"/>
    </source>
</evidence>
<evidence type="ECO:0000256" key="12">
    <source>
        <dbReference type="ARBA" id="ARBA00039108"/>
    </source>
</evidence>
<comment type="subcellular location">
    <subcellularLocation>
        <location evidence="1">Cytoplasm</location>
    </subcellularLocation>
</comment>
<feature type="domain" description="Enolpyruvate transferase" evidence="17">
    <location>
        <begin position="17"/>
        <end position="418"/>
    </location>
</feature>
<sequence>MEEVKKSVDHQKLIVKKSVLSGEVKVSGAKNSVLRLLAASLLSSKKINLKNYPYTLLDAQVHVDMLVQLGKTVNVDPANNEITIEESKTLETDLVWNRRSIRNTLLILGALTARFGRGSVPAPGGCEIGSTGTRGFELHVDLLQKLGATVTVSDGVIHTEAVNGLIGNDIYLPIRSTGATENAILCGTLAKGITRIWNPHIRPEIIDLINFLNLMGAKIKVFGQEHIEIKGVSELRGINYEVMPDNVEALTWLIGASITGGEIEIQDFPFEHLEVPLIFLRESGVEMFKGRSSLVVRNSRCYPLEISTGPYPGINSDMQPLLATFAAFAKGESKFIDLRFPGRYGYAFELKKMGLDCDVSDNLLTIRGGNKLVGTDVTALDLRAGVAAALAGFCAEGTTVIHDAWQVARGYDNFVEKITQLGGYAEWQ</sequence>
<evidence type="ECO:0000313" key="18">
    <source>
        <dbReference type="EMBL" id="ANF58404.1"/>
    </source>
</evidence>
<dbReference type="RefSeq" id="WP_064123288.1">
    <property type="nucleotide sequence ID" value="NZ_CP015243.1"/>
</dbReference>
<dbReference type="KEGG" id="haa:A5892_13760"/>
<reference evidence="18 19" key="1">
    <citation type="submission" date="2016-04" db="EMBL/GenBank/DDBJ databases">
        <title>Complete Genome Sequence of Halotalea alkalilenta IHB B 13600.</title>
        <authorList>
            <person name="Swarnkar M.K."/>
            <person name="Sharma A."/>
            <person name="Kaushal K."/>
            <person name="Soni R."/>
            <person name="Rana S."/>
            <person name="Singh A.K."/>
            <person name="Gulati A."/>
        </authorList>
    </citation>
    <scope>NUCLEOTIDE SEQUENCE [LARGE SCALE GENOMIC DNA]</scope>
    <source>
        <strain evidence="18 19">IHB B 13600</strain>
    </source>
</reference>
<evidence type="ECO:0000256" key="1">
    <source>
        <dbReference type="ARBA" id="ARBA00004496"/>
    </source>
</evidence>
<dbReference type="GO" id="GO:0008760">
    <property type="term" value="F:UDP-N-acetylglucosamine 1-carboxyvinyltransferase activity"/>
    <property type="evidence" value="ECO:0007669"/>
    <property type="project" value="UniProtKB-EC"/>
</dbReference>
<dbReference type="GO" id="GO:0071555">
    <property type="term" value="P:cell wall organization"/>
    <property type="evidence" value="ECO:0007669"/>
    <property type="project" value="UniProtKB-KW"/>
</dbReference>
<dbReference type="GO" id="GO:0019277">
    <property type="term" value="P:UDP-N-acetylgalactosamine biosynthetic process"/>
    <property type="evidence" value="ECO:0007669"/>
    <property type="project" value="InterPro"/>
</dbReference>
<dbReference type="InterPro" id="IPR001986">
    <property type="entry name" value="Enolpyruvate_Tfrase_dom"/>
</dbReference>
<dbReference type="SUPFAM" id="SSF55205">
    <property type="entry name" value="EPT/RTPC-like"/>
    <property type="match status" value="1"/>
</dbReference>
<dbReference type="STRING" id="376489.A5892_13760"/>
<dbReference type="Pfam" id="PF00275">
    <property type="entry name" value="EPSP_synthase"/>
    <property type="match status" value="1"/>
</dbReference>
<dbReference type="InterPro" id="IPR005750">
    <property type="entry name" value="UDP_GlcNAc_COvinyl_MurA"/>
</dbReference>
<dbReference type="GO" id="GO:0009252">
    <property type="term" value="P:peptidoglycan biosynthetic process"/>
    <property type="evidence" value="ECO:0007669"/>
    <property type="project" value="UniProtKB-KW"/>
</dbReference>
<evidence type="ECO:0000256" key="13">
    <source>
        <dbReference type="ARBA" id="ARBA00039754"/>
    </source>
</evidence>
<dbReference type="GO" id="GO:0008360">
    <property type="term" value="P:regulation of cell shape"/>
    <property type="evidence" value="ECO:0007669"/>
    <property type="project" value="UniProtKB-KW"/>
</dbReference>
<dbReference type="PANTHER" id="PTHR43783:SF1">
    <property type="entry name" value="UDP-N-ACETYLGLUCOSAMINE 1-CARBOXYVINYLTRANSFERASE"/>
    <property type="match status" value="1"/>
</dbReference>
<evidence type="ECO:0000256" key="5">
    <source>
        <dbReference type="ARBA" id="ARBA00022679"/>
    </source>
</evidence>
<proteinExistence type="inferred from homology"/>
<evidence type="ECO:0000313" key="19">
    <source>
        <dbReference type="Proteomes" id="UP000077875"/>
    </source>
</evidence>
<gene>
    <name evidence="18" type="ORF">A5892_13760</name>
</gene>
<dbReference type="EC" id="2.5.1.7" evidence="12"/>
<evidence type="ECO:0000256" key="11">
    <source>
        <dbReference type="ARBA" id="ARBA00038367"/>
    </source>
</evidence>
<keyword evidence="5 18" id="KW-0808">Transferase</keyword>
<dbReference type="EMBL" id="CP015243">
    <property type="protein sequence ID" value="ANF58404.1"/>
    <property type="molecule type" value="Genomic_DNA"/>
</dbReference>
<evidence type="ECO:0000259" key="17">
    <source>
        <dbReference type="Pfam" id="PF00275"/>
    </source>
</evidence>
<dbReference type="AlphaFoldDB" id="A0A172YGR4"/>
<dbReference type="CDD" id="cd01555">
    <property type="entry name" value="UdpNAET"/>
    <property type="match status" value="1"/>
</dbReference>
<evidence type="ECO:0000256" key="14">
    <source>
        <dbReference type="ARBA" id="ARBA00042443"/>
    </source>
</evidence>
<keyword evidence="4" id="KW-0132">Cell division</keyword>
<evidence type="ECO:0000256" key="15">
    <source>
        <dbReference type="ARBA" id="ARBA00042842"/>
    </source>
</evidence>
<dbReference type="InterPro" id="IPR050068">
    <property type="entry name" value="MurA_subfamily"/>
</dbReference>
<evidence type="ECO:0000256" key="3">
    <source>
        <dbReference type="ARBA" id="ARBA00022490"/>
    </source>
</evidence>
<accession>A0A172YGR4</accession>
<keyword evidence="7" id="KW-0573">Peptidoglycan synthesis</keyword>
<evidence type="ECO:0000256" key="9">
    <source>
        <dbReference type="ARBA" id="ARBA00023316"/>
    </source>
</evidence>
<dbReference type="InterPro" id="IPR036968">
    <property type="entry name" value="Enolpyruvate_Tfrase_sf"/>
</dbReference>
<comment type="catalytic activity">
    <reaction evidence="16">
        <text>phosphoenolpyruvate + UDP-N-acetyl-alpha-D-glucosamine = UDP-N-acetyl-3-O-(1-carboxyvinyl)-alpha-D-glucosamine + phosphate</text>
        <dbReference type="Rhea" id="RHEA:18681"/>
        <dbReference type="ChEBI" id="CHEBI:43474"/>
        <dbReference type="ChEBI" id="CHEBI:57705"/>
        <dbReference type="ChEBI" id="CHEBI:58702"/>
        <dbReference type="ChEBI" id="CHEBI:68483"/>
        <dbReference type="EC" id="2.5.1.7"/>
    </reaction>
</comment>
<dbReference type="PANTHER" id="PTHR43783">
    <property type="entry name" value="UDP-N-ACETYLGLUCOSAMINE 1-CARBOXYVINYLTRANSFERASE"/>
    <property type="match status" value="1"/>
</dbReference>
<keyword evidence="10" id="KW-0670">Pyruvate</keyword>
<name>A0A172YGR4_9GAMM</name>
<keyword evidence="6" id="KW-0133">Cell shape</keyword>
<dbReference type="Proteomes" id="UP000077875">
    <property type="component" value="Chromosome"/>
</dbReference>
<comment type="pathway">
    <text evidence="2">Cell wall biogenesis; peptidoglycan biosynthesis.</text>
</comment>
<evidence type="ECO:0000256" key="6">
    <source>
        <dbReference type="ARBA" id="ARBA00022960"/>
    </source>
</evidence>
<keyword evidence="8" id="KW-0131">Cell cycle</keyword>
<dbReference type="NCBIfam" id="NF006873">
    <property type="entry name" value="PRK09369.1"/>
    <property type="match status" value="1"/>
</dbReference>
<comment type="similarity">
    <text evidence="11">Belongs to the EPSP synthase family. MurA subfamily.</text>
</comment>
<evidence type="ECO:0000256" key="4">
    <source>
        <dbReference type="ARBA" id="ARBA00022618"/>
    </source>
</evidence>
<evidence type="ECO:0000256" key="16">
    <source>
        <dbReference type="ARBA" id="ARBA00047527"/>
    </source>
</evidence>
<dbReference type="Gene3D" id="3.65.10.10">
    <property type="entry name" value="Enolpyruvate transferase domain"/>
    <property type="match status" value="2"/>
</dbReference>
<dbReference type="GO" id="GO:0051301">
    <property type="term" value="P:cell division"/>
    <property type="evidence" value="ECO:0007669"/>
    <property type="project" value="UniProtKB-KW"/>
</dbReference>
<dbReference type="GO" id="GO:0005737">
    <property type="term" value="C:cytoplasm"/>
    <property type="evidence" value="ECO:0007669"/>
    <property type="project" value="UniProtKB-SubCell"/>
</dbReference>